<name>A0A918N8M8_9GAMM</name>
<keyword evidence="4" id="KW-1185">Reference proteome</keyword>
<dbReference type="Proteomes" id="UP000626148">
    <property type="component" value="Unassembled WGS sequence"/>
</dbReference>
<proteinExistence type="predicted"/>
<dbReference type="AlphaFoldDB" id="A0A918N8M8"/>
<gene>
    <name evidence="3" type="ORF">GCM10007392_13120</name>
</gene>
<comment type="caution">
    <text evidence="3">The sequence shown here is derived from an EMBL/GenBank/DDBJ whole genome shotgun (WGS) entry which is preliminary data.</text>
</comment>
<sequence length="408" mass="45649">MTLRTSLWLGVATTLAVSPLTHASDPIEADWLYLTGQGAWVQRSAELRQQSTALPLPVDNLETAHFWWQAEHPDLTLTWQTPERKWWVTEDTVVQIDGWSGSWTVVNVSDDLLMLAQAGVRKPLPRDQWYRLSWVVGQNIDDDFELQVRQSEARSNPFDYAWFDPSIAAEVRYSLDLTGDPQTLNQQLVLHNQSDYSLRAPGYSYAQSTAQGPVMARQTMMAESDTAAGAPKAGDSSGQATLKSEEPVSLPSGSHAWLMVEASELSSVRHHYQFGWNTRQTQTVPGQWSLQLRSEDDLPAIAGPVQVAVWDQEVALLETQYRPQENTSATLSLGSSDLVTLASEPLGGNEWRLTLTNRNSFEVETRIQLNHWDNDRNEQASISLPVGADSEVRLRARLGTNQLTVRPE</sequence>
<evidence type="ECO:0000256" key="2">
    <source>
        <dbReference type="SAM" id="SignalP"/>
    </source>
</evidence>
<reference evidence="3" key="2">
    <citation type="submission" date="2020-09" db="EMBL/GenBank/DDBJ databases">
        <authorList>
            <person name="Sun Q."/>
            <person name="Kim S."/>
        </authorList>
    </citation>
    <scope>NUCLEOTIDE SEQUENCE</scope>
    <source>
        <strain evidence="3">KCTC 22169</strain>
    </source>
</reference>
<protein>
    <submittedName>
        <fullName evidence="3">Uncharacterized protein</fullName>
    </submittedName>
</protein>
<feature type="chain" id="PRO_5037344322" evidence="2">
    <location>
        <begin position="24"/>
        <end position="408"/>
    </location>
</feature>
<dbReference type="RefSeq" id="WP_189607719.1">
    <property type="nucleotide sequence ID" value="NZ_BMXR01000003.1"/>
</dbReference>
<evidence type="ECO:0000313" key="3">
    <source>
        <dbReference type="EMBL" id="GGX47642.1"/>
    </source>
</evidence>
<evidence type="ECO:0000256" key="1">
    <source>
        <dbReference type="SAM" id="MobiDB-lite"/>
    </source>
</evidence>
<reference evidence="3" key="1">
    <citation type="journal article" date="2014" name="Int. J. Syst. Evol. Microbiol.">
        <title>Complete genome sequence of Corynebacterium casei LMG S-19264T (=DSM 44701T), isolated from a smear-ripened cheese.</title>
        <authorList>
            <consortium name="US DOE Joint Genome Institute (JGI-PGF)"/>
            <person name="Walter F."/>
            <person name="Albersmeier A."/>
            <person name="Kalinowski J."/>
            <person name="Ruckert C."/>
        </authorList>
    </citation>
    <scope>NUCLEOTIDE SEQUENCE</scope>
    <source>
        <strain evidence="3">KCTC 22169</strain>
    </source>
</reference>
<evidence type="ECO:0000313" key="4">
    <source>
        <dbReference type="Proteomes" id="UP000626148"/>
    </source>
</evidence>
<keyword evidence="2" id="KW-0732">Signal</keyword>
<organism evidence="3 4">
    <name type="scientific">Saccharospirillum salsuginis</name>
    <dbReference type="NCBI Taxonomy" id="418750"/>
    <lineage>
        <taxon>Bacteria</taxon>
        <taxon>Pseudomonadati</taxon>
        <taxon>Pseudomonadota</taxon>
        <taxon>Gammaproteobacteria</taxon>
        <taxon>Oceanospirillales</taxon>
        <taxon>Saccharospirillaceae</taxon>
        <taxon>Saccharospirillum</taxon>
    </lineage>
</organism>
<feature type="region of interest" description="Disordered" evidence="1">
    <location>
        <begin position="223"/>
        <end position="250"/>
    </location>
</feature>
<feature type="signal peptide" evidence="2">
    <location>
        <begin position="1"/>
        <end position="23"/>
    </location>
</feature>
<dbReference type="EMBL" id="BMXR01000003">
    <property type="protein sequence ID" value="GGX47642.1"/>
    <property type="molecule type" value="Genomic_DNA"/>
</dbReference>
<accession>A0A918N8M8</accession>